<dbReference type="InterPro" id="IPR027836">
    <property type="entry name" value="DUF4529"/>
</dbReference>
<dbReference type="eggNOG" id="ENOG502SE77">
    <property type="taxonomic scope" value="Eukaryota"/>
</dbReference>
<protein>
    <submittedName>
        <fullName evidence="2">Chromosome 16 open reading frame 46</fullName>
    </submittedName>
</protein>
<dbReference type="Pfam" id="PF15032">
    <property type="entry name" value="DUF4529"/>
    <property type="match status" value="1"/>
</dbReference>
<organism evidence="2 3">
    <name type="scientific">Oryctolagus cuniculus</name>
    <name type="common">Rabbit</name>
    <dbReference type="NCBI Taxonomy" id="9986"/>
    <lineage>
        <taxon>Eukaryota</taxon>
        <taxon>Metazoa</taxon>
        <taxon>Chordata</taxon>
        <taxon>Craniata</taxon>
        <taxon>Vertebrata</taxon>
        <taxon>Euteleostomi</taxon>
        <taxon>Mammalia</taxon>
        <taxon>Eutheria</taxon>
        <taxon>Euarchontoglires</taxon>
        <taxon>Glires</taxon>
        <taxon>Lagomorpha</taxon>
        <taxon>Leporidae</taxon>
        <taxon>Oryctolagus</taxon>
    </lineage>
</organism>
<feature type="region of interest" description="Disordered" evidence="1">
    <location>
        <begin position="112"/>
        <end position="141"/>
    </location>
</feature>
<sequence length="382" mass="41729">MDLCQKNEADLDSNEIQSTEETELSCSCPDERSERSHVCCLLSISDLTLEQDGRASEFVIGTGWEEAVQGWGKISPTACIWPRKKLKKARVGESANSSCLLCLNLPQGSLEARPPAEVGSEKDQSSPSQSQGPPQGPTTASREISKIYFPTYIHGEKKSLQIKEFIWCMEDWAVPKTVRGKAPRSPGGGADRGLSISDSLTSKALLVLPPLKASPPNGLDKSKNFLLQLGEKVPSVEKDECVVRAYGLKTIGGEGEERPKLARHLKVNDVRPFLSPGAQTSLLSDPEPCSLPENKQMCLPSPSTAHYLTTLKLLQRQGMQHYKAKFKAKMQKPPVNTQKHGVTGAQEDDRPQTLDSRVLPGALLPSLTVSRVVIPVSSHRFL</sequence>
<name>G1STU9_RABIT</name>
<dbReference type="EMBL" id="AAGW02055236">
    <property type="status" value="NOT_ANNOTATED_CDS"/>
    <property type="molecule type" value="Genomic_DNA"/>
</dbReference>
<reference evidence="2" key="2">
    <citation type="submission" date="2025-08" db="UniProtKB">
        <authorList>
            <consortium name="Ensembl"/>
        </authorList>
    </citation>
    <scope>IDENTIFICATION</scope>
    <source>
        <strain evidence="2">Thorbecke</strain>
    </source>
</reference>
<dbReference type="Ensembl" id="ENSOCUT00000007810.4">
    <property type="protein sequence ID" value="ENSOCUP00000006751.3"/>
    <property type="gene ID" value="ENSOCUG00000007811.4"/>
</dbReference>
<dbReference type="FunCoup" id="G1STU9">
    <property type="interactions" value="535"/>
</dbReference>
<keyword evidence="3" id="KW-1185">Reference proteome</keyword>
<dbReference type="PANTHER" id="PTHR36869">
    <property type="entry name" value="CHROMOSOME 16 OPEN READING FRAME 46"/>
    <property type="match status" value="1"/>
</dbReference>
<evidence type="ECO:0000313" key="3">
    <source>
        <dbReference type="Proteomes" id="UP000001811"/>
    </source>
</evidence>
<feature type="region of interest" description="Disordered" evidence="1">
    <location>
        <begin position="329"/>
        <end position="353"/>
    </location>
</feature>
<dbReference type="GO" id="GO:0005654">
    <property type="term" value="C:nucleoplasm"/>
    <property type="evidence" value="ECO:0007669"/>
    <property type="project" value="Ensembl"/>
</dbReference>
<dbReference type="AlphaFoldDB" id="G1STU9"/>
<dbReference type="STRING" id="9986.ENSOCUP00000006751"/>
<dbReference type="Bgee" id="ENSOCUG00000007811">
    <property type="expression patterns" value="Expressed in testis and 12 other cell types or tissues"/>
</dbReference>
<dbReference type="InParanoid" id="G1STU9"/>
<evidence type="ECO:0000256" key="1">
    <source>
        <dbReference type="SAM" id="MobiDB-lite"/>
    </source>
</evidence>
<dbReference type="GO" id="GO:0005829">
    <property type="term" value="C:cytosol"/>
    <property type="evidence" value="ECO:0007669"/>
    <property type="project" value="Ensembl"/>
</dbReference>
<dbReference type="PaxDb" id="9986-ENSOCUP00000006751"/>
<evidence type="ECO:0000313" key="2">
    <source>
        <dbReference type="Ensembl" id="ENSOCUP00000006751.3"/>
    </source>
</evidence>
<dbReference type="HOGENOM" id="CLU_058645_0_0_1"/>
<reference evidence="2" key="3">
    <citation type="submission" date="2025-09" db="UniProtKB">
        <authorList>
            <consortium name="Ensembl"/>
        </authorList>
    </citation>
    <scope>IDENTIFICATION</scope>
    <source>
        <strain evidence="2">Thorbecke</strain>
    </source>
</reference>
<accession>G1STU9</accession>
<gene>
    <name evidence="2" type="primary">C16orf46</name>
</gene>
<dbReference type="EMBL" id="AAGW02055235">
    <property type="status" value="NOT_ANNOTATED_CDS"/>
    <property type="molecule type" value="Genomic_DNA"/>
</dbReference>
<proteinExistence type="predicted"/>
<dbReference type="Proteomes" id="UP000001811">
    <property type="component" value="Chromosome 5"/>
</dbReference>
<reference evidence="2 3" key="1">
    <citation type="journal article" date="2011" name="Nature">
        <title>A high-resolution map of human evolutionary constraint using 29 mammals.</title>
        <authorList>
            <person name="Lindblad-Toh K."/>
            <person name="Garber M."/>
            <person name="Zuk O."/>
            <person name="Lin M.F."/>
            <person name="Parker B.J."/>
            <person name="Washietl S."/>
            <person name="Kheradpour P."/>
            <person name="Ernst J."/>
            <person name="Jordan G."/>
            <person name="Mauceli E."/>
            <person name="Ward L.D."/>
            <person name="Lowe C.B."/>
            <person name="Holloway A.K."/>
            <person name="Clamp M."/>
            <person name="Gnerre S."/>
            <person name="Alfoldi J."/>
            <person name="Beal K."/>
            <person name="Chang J."/>
            <person name="Clawson H."/>
            <person name="Cuff J."/>
            <person name="Di Palma F."/>
            <person name="Fitzgerald S."/>
            <person name="Flicek P."/>
            <person name="Guttman M."/>
            <person name="Hubisz M.J."/>
            <person name="Jaffe D.B."/>
            <person name="Jungreis I."/>
            <person name="Kent W.J."/>
            <person name="Kostka D."/>
            <person name="Lara M."/>
            <person name="Martins A.L."/>
            <person name="Massingham T."/>
            <person name="Moltke I."/>
            <person name="Raney B.J."/>
            <person name="Rasmussen M.D."/>
            <person name="Robinson J."/>
            <person name="Stark A."/>
            <person name="Vilella A.J."/>
            <person name="Wen J."/>
            <person name="Xie X."/>
            <person name="Zody M.C."/>
            <person name="Baldwin J."/>
            <person name="Bloom T."/>
            <person name="Chin C.W."/>
            <person name="Heiman D."/>
            <person name="Nicol R."/>
            <person name="Nusbaum C."/>
            <person name="Young S."/>
            <person name="Wilkinson J."/>
            <person name="Worley K.C."/>
            <person name="Kovar C.L."/>
            <person name="Muzny D.M."/>
            <person name="Gibbs R.A."/>
            <person name="Cree A."/>
            <person name="Dihn H.H."/>
            <person name="Fowler G."/>
            <person name="Jhangiani S."/>
            <person name="Joshi V."/>
            <person name="Lee S."/>
            <person name="Lewis L.R."/>
            <person name="Nazareth L.V."/>
            <person name="Okwuonu G."/>
            <person name="Santibanez J."/>
            <person name="Warren W.C."/>
            <person name="Mardis E.R."/>
            <person name="Weinstock G.M."/>
            <person name="Wilson R.K."/>
            <person name="Delehaunty K."/>
            <person name="Dooling D."/>
            <person name="Fronik C."/>
            <person name="Fulton L."/>
            <person name="Fulton B."/>
            <person name="Graves T."/>
            <person name="Minx P."/>
            <person name="Sodergren E."/>
            <person name="Birney E."/>
            <person name="Margulies E.H."/>
            <person name="Herrero J."/>
            <person name="Green E.D."/>
            <person name="Haussler D."/>
            <person name="Siepel A."/>
            <person name="Goldman N."/>
            <person name="Pollard K.S."/>
            <person name="Pedersen J.S."/>
            <person name="Lander E.S."/>
            <person name="Kellis M."/>
        </authorList>
    </citation>
    <scope>NUCLEOTIDE SEQUENCE [LARGE SCALE GENOMIC DNA]</scope>
    <source>
        <strain evidence="2 3">Thorbecke inbred</strain>
    </source>
</reference>
<dbReference type="PANTHER" id="PTHR36869:SF1">
    <property type="entry name" value="CHROMOSOME 16 OPEN READING FRAME 46"/>
    <property type="match status" value="1"/>
</dbReference>
<dbReference type="GeneTree" id="ENSGT00390000017224"/>